<comment type="caution">
    <text evidence="12">The sequence shown here is derived from an EMBL/GenBank/DDBJ whole genome shotgun (WGS) entry which is preliminary data.</text>
</comment>
<sequence length="538" mass="60316">MLSPLPSLPKNAKVAVAGSGIAGLSFSYFLSKLRPDVKITLYEAANRSSGWINSWETKDKTGKPVMIERGPRTLRGVSDGTVMMVDAMKDLNSIDKVHYIEKSSDADKKFLVDPNDKLVQVPNSVMSGIQFIMSGLGKGIIPAMLGEFWRKPNSNPNQDETVASLLKRRMGNDYLGKNVFSAIYRGIYADDINTLSAQKVVHKMVYNEKMFGSNVNALWHKFKTRKERKSQSKHLSPVLDKYCETLKKPESSIANLSTTLKKYPMMGFQGGLETFCKTIYRGLENSPNVSIYLGKEITKISKDKDKRKTKVSVEVNHGEDIEEFDHVRLTNVPHNLGRVVRDQNADIAKRLETITANTVVLVNFYLHDKDIIPIKNRGFGYLVPESNPNKEKLLGVIFDSVIEQNLKRFEDSKVMVPADKQNYTKLTAMVGGYMLNDKKTGEPIIPEDTQVIDNIKMSLQKHLGMSLNDLDRGLWQVTVANKCLPRFGAGYMQWQGKMETDLLELYNSKVSLGGMGFAIGPGIPDVFVDGFQDALKLR</sequence>
<keyword evidence="13" id="KW-1185">Reference proteome</keyword>
<dbReference type="Gene3D" id="3.50.50.60">
    <property type="entry name" value="FAD/NAD(P)-binding domain"/>
    <property type="match status" value="1"/>
</dbReference>
<gene>
    <name evidence="12" type="ORF">RNJ44_00382</name>
</gene>
<evidence type="ECO:0000256" key="10">
    <source>
        <dbReference type="ARBA" id="ARBA00047554"/>
    </source>
</evidence>
<keyword evidence="8 11" id="KW-0350">Heme biosynthesis</keyword>
<dbReference type="Pfam" id="PF13450">
    <property type="entry name" value="NAD_binding_8"/>
    <property type="match status" value="1"/>
</dbReference>
<evidence type="ECO:0000256" key="3">
    <source>
        <dbReference type="ARBA" id="ARBA00010551"/>
    </source>
</evidence>
<name>A0ABR4NSJ8_9SACH</name>
<comment type="function">
    <text evidence="1 11">Catalyzes the 6-electron oxidation of protoporphyrinogen-IX to form protoporphyrin-IX.</text>
</comment>
<dbReference type="EMBL" id="JBEVYD010000007">
    <property type="protein sequence ID" value="KAL3231347.1"/>
    <property type="molecule type" value="Genomic_DNA"/>
</dbReference>
<evidence type="ECO:0000313" key="13">
    <source>
        <dbReference type="Proteomes" id="UP001623330"/>
    </source>
</evidence>
<accession>A0ABR4NSJ8</accession>
<dbReference type="SUPFAM" id="SSF51905">
    <property type="entry name" value="FAD/NAD(P)-binding domain"/>
    <property type="match status" value="1"/>
</dbReference>
<evidence type="ECO:0000256" key="8">
    <source>
        <dbReference type="ARBA" id="ARBA00023133"/>
    </source>
</evidence>
<dbReference type="InterPro" id="IPR050464">
    <property type="entry name" value="Zeta_carotene_desat/Oxidored"/>
</dbReference>
<evidence type="ECO:0000256" key="7">
    <source>
        <dbReference type="ARBA" id="ARBA00023002"/>
    </source>
</evidence>
<reference evidence="12 13" key="1">
    <citation type="submission" date="2024-05" db="EMBL/GenBank/DDBJ databases">
        <title>Long read based assembly of the Candida bracarensis genome reveals expanded adhesin content.</title>
        <authorList>
            <person name="Marcet-Houben M."/>
            <person name="Ksiezopolska E."/>
            <person name="Gabaldon T."/>
        </authorList>
    </citation>
    <scope>NUCLEOTIDE SEQUENCE [LARGE SCALE GENOMIC DNA]</scope>
    <source>
        <strain evidence="12 13">CBM6</strain>
    </source>
</reference>
<keyword evidence="5 11" id="KW-0285">Flavoprotein</keyword>
<comment type="catalytic activity">
    <reaction evidence="10 11">
        <text>protoporphyrinogen IX + 3 O2 = protoporphyrin IX + 3 H2O2</text>
        <dbReference type="Rhea" id="RHEA:25576"/>
        <dbReference type="ChEBI" id="CHEBI:15379"/>
        <dbReference type="ChEBI" id="CHEBI:16240"/>
        <dbReference type="ChEBI" id="CHEBI:57306"/>
        <dbReference type="ChEBI" id="CHEBI:57307"/>
        <dbReference type="EC" id="1.3.3.4"/>
    </reaction>
</comment>
<dbReference type="InterPro" id="IPR004572">
    <property type="entry name" value="Protoporphyrinogen_oxidase"/>
</dbReference>
<keyword evidence="9 11" id="KW-0627">Porphyrin biosynthesis</keyword>
<keyword evidence="7 11" id="KW-0560">Oxidoreductase</keyword>
<dbReference type="InterPro" id="IPR036188">
    <property type="entry name" value="FAD/NAD-bd_sf"/>
</dbReference>
<evidence type="ECO:0000256" key="11">
    <source>
        <dbReference type="RuleBase" id="RU367069"/>
    </source>
</evidence>
<dbReference type="SUPFAM" id="SSF54373">
    <property type="entry name" value="FAD-linked reductases, C-terminal domain"/>
    <property type="match status" value="1"/>
</dbReference>
<evidence type="ECO:0000256" key="1">
    <source>
        <dbReference type="ARBA" id="ARBA00002600"/>
    </source>
</evidence>
<proteinExistence type="inferred from homology"/>
<evidence type="ECO:0000256" key="4">
    <source>
        <dbReference type="ARBA" id="ARBA00012867"/>
    </source>
</evidence>
<dbReference type="PANTHER" id="PTHR42923:SF3">
    <property type="entry name" value="PROTOPORPHYRINOGEN OXIDASE"/>
    <property type="match status" value="1"/>
</dbReference>
<keyword evidence="6 11" id="KW-0274">FAD</keyword>
<comment type="pathway">
    <text evidence="2 11">Porphyrin-containing compound metabolism; protoporphyrin-IX biosynthesis; protoporphyrin-IX from protoporphyrinogen-IX: step 1/1.</text>
</comment>
<comment type="subcellular location">
    <subcellularLocation>
        <location evidence="11">Mitochondrion inner membrane</location>
    </subcellularLocation>
</comment>
<dbReference type="EC" id="1.3.3.4" evidence="4 11"/>
<dbReference type="PANTHER" id="PTHR42923">
    <property type="entry name" value="PROTOPORPHYRINOGEN OXIDASE"/>
    <property type="match status" value="1"/>
</dbReference>
<organism evidence="12 13">
    <name type="scientific">Nakaseomyces bracarensis</name>
    <dbReference type="NCBI Taxonomy" id="273131"/>
    <lineage>
        <taxon>Eukaryota</taxon>
        <taxon>Fungi</taxon>
        <taxon>Dikarya</taxon>
        <taxon>Ascomycota</taxon>
        <taxon>Saccharomycotina</taxon>
        <taxon>Saccharomycetes</taxon>
        <taxon>Saccharomycetales</taxon>
        <taxon>Saccharomycetaceae</taxon>
        <taxon>Nakaseomyces</taxon>
    </lineage>
</organism>
<evidence type="ECO:0000313" key="12">
    <source>
        <dbReference type="EMBL" id="KAL3231347.1"/>
    </source>
</evidence>
<evidence type="ECO:0000256" key="6">
    <source>
        <dbReference type="ARBA" id="ARBA00022827"/>
    </source>
</evidence>
<evidence type="ECO:0000256" key="9">
    <source>
        <dbReference type="ARBA" id="ARBA00023244"/>
    </source>
</evidence>
<comment type="similarity">
    <text evidence="3 11">Belongs to the protoporphyrinogen/coproporphyrinogen oxidase family. Protoporphyrinogen oxidase subfamily.</text>
</comment>
<evidence type="ECO:0000256" key="5">
    <source>
        <dbReference type="ARBA" id="ARBA00022630"/>
    </source>
</evidence>
<dbReference type="NCBIfam" id="TIGR00562">
    <property type="entry name" value="proto_IX_ox"/>
    <property type="match status" value="1"/>
</dbReference>
<comment type="cofactor">
    <cofactor evidence="11">
        <name>FAD</name>
        <dbReference type="ChEBI" id="CHEBI:57692"/>
    </cofactor>
    <text evidence="11">Binds 1 FAD per subunit.</text>
</comment>
<protein>
    <recommendedName>
        <fullName evidence="4 11">Protoporphyrinogen oxidase</fullName>
        <ecNumber evidence="4 11">1.3.3.4</ecNumber>
    </recommendedName>
</protein>
<dbReference type="Proteomes" id="UP001623330">
    <property type="component" value="Unassembled WGS sequence"/>
</dbReference>
<evidence type="ECO:0000256" key="2">
    <source>
        <dbReference type="ARBA" id="ARBA00005073"/>
    </source>
</evidence>